<feature type="compositionally biased region" description="Polar residues" evidence="2">
    <location>
        <begin position="538"/>
        <end position="555"/>
    </location>
</feature>
<evidence type="ECO:0000313" key="4">
    <source>
        <dbReference type="EMBL" id="EJP69841.1"/>
    </source>
</evidence>
<dbReference type="CDD" id="cd00067">
    <property type="entry name" value="GAL4"/>
    <property type="match status" value="1"/>
</dbReference>
<dbReference type="Proteomes" id="UP000002762">
    <property type="component" value="Unassembled WGS sequence"/>
</dbReference>
<dbReference type="InParanoid" id="J5K6X6"/>
<feature type="region of interest" description="Disordered" evidence="2">
    <location>
        <begin position="538"/>
        <end position="561"/>
    </location>
</feature>
<dbReference type="HOGENOM" id="CLU_021599_2_0_1"/>
<sequence length="561" mass="62344">MVGVPGKYKGCETCRRHRVPCTNERPHCRKCVSRGRECEGYDRGTVFITGTPAGRGRVASHPKRVAPRKKQIAKFPRPVIERDNDSQSPPKLLAGVIIQKSAWDHRLDLSGSSNGCSPLIAALHTSLHTIVHSPEIPIENQDYQDNQDLGIALPQYSPLELHHNAHVNAAAASAPHWISGQCLLCHHGIQGGSQSTDSYCDLLYEQSSPNTSWRIATDLIVQRLGAANFTLSPHHQFFVRVYRPIAVCLALLNRKETFLSGPEWMEVPWTNHRKSSLDTLFDVILRLPPLLTQTDDLIPQHPSMERRDKAQGLLQSCGMLERHFMAWLRKAVGCTEEFYSFNTTTSSSAPVVYAFHDELSAFTHLYYWMSQMLFHRCIENLCDIVHQPMPDLVADLWPTRPTTSLQVDPEQYRDGRQLASKICRGLDSALSCTSQPDLLVAPMTVAMDFYLGLRMTSPDGTSESMELQLFRGRLIAKGHDVVRRDGDTQDTVFAGTGTPAQHALQAVLSASTSNVTSSNASQHTSCLPVWRSSPSSFFPAPTKSQLDSVLSNPRSTGAGHY</sequence>
<dbReference type="SMART" id="SM00066">
    <property type="entry name" value="GAL4"/>
    <property type="match status" value="1"/>
</dbReference>
<accession>J5K6X6</accession>
<dbReference type="PROSITE" id="PS50048">
    <property type="entry name" value="ZN2_CY6_FUNGAL_2"/>
    <property type="match status" value="1"/>
</dbReference>
<protein>
    <submittedName>
        <fullName evidence="4">C6 zinc finger domain-containing protein</fullName>
    </submittedName>
</protein>
<dbReference type="GeneID" id="19883722"/>
<evidence type="ECO:0000256" key="2">
    <source>
        <dbReference type="SAM" id="MobiDB-lite"/>
    </source>
</evidence>
<dbReference type="EMBL" id="JH725151">
    <property type="protein sequence ID" value="EJP69841.1"/>
    <property type="molecule type" value="Genomic_DNA"/>
</dbReference>
<dbReference type="InterPro" id="IPR036864">
    <property type="entry name" value="Zn2-C6_fun-type_DNA-bd_sf"/>
</dbReference>
<dbReference type="STRING" id="655819.J5K6X6"/>
<dbReference type="Pfam" id="PF00172">
    <property type="entry name" value="Zn_clus"/>
    <property type="match status" value="1"/>
</dbReference>
<proteinExistence type="predicted"/>
<dbReference type="PANTHER" id="PTHR38111:SF9">
    <property type="entry name" value="ZN(2)-C6 FUNGAL-TYPE DOMAIN-CONTAINING PROTEIN"/>
    <property type="match status" value="1"/>
</dbReference>
<keyword evidence="1" id="KW-0539">Nucleus</keyword>
<evidence type="ECO:0000313" key="5">
    <source>
        <dbReference type="Proteomes" id="UP000002762"/>
    </source>
</evidence>
<feature type="domain" description="Zn(2)-C6 fungal-type" evidence="3">
    <location>
        <begin position="10"/>
        <end position="38"/>
    </location>
</feature>
<name>J5K6X6_BEAB2</name>
<dbReference type="SUPFAM" id="SSF57701">
    <property type="entry name" value="Zn2/Cys6 DNA-binding domain"/>
    <property type="match status" value="1"/>
</dbReference>
<dbReference type="PROSITE" id="PS00463">
    <property type="entry name" value="ZN2_CY6_FUNGAL_1"/>
    <property type="match status" value="1"/>
</dbReference>
<dbReference type="PANTHER" id="PTHR38111">
    <property type="entry name" value="ZN(2)-C6 FUNGAL-TYPE DOMAIN-CONTAINING PROTEIN-RELATED"/>
    <property type="match status" value="1"/>
</dbReference>
<evidence type="ECO:0000259" key="3">
    <source>
        <dbReference type="PROSITE" id="PS50048"/>
    </source>
</evidence>
<dbReference type="AlphaFoldDB" id="J5K6X6"/>
<organism evidence="4 5">
    <name type="scientific">Beauveria bassiana (strain ARSEF 2860)</name>
    <name type="common">White muscardine disease fungus</name>
    <name type="synonym">Tritirachium shiotae</name>
    <dbReference type="NCBI Taxonomy" id="655819"/>
    <lineage>
        <taxon>Eukaryota</taxon>
        <taxon>Fungi</taxon>
        <taxon>Dikarya</taxon>
        <taxon>Ascomycota</taxon>
        <taxon>Pezizomycotina</taxon>
        <taxon>Sordariomycetes</taxon>
        <taxon>Hypocreomycetidae</taxon>
        <taxon>Hypocreales</taxon>
        <taxon>Cordycipitaceae</taxon>
        <taxon>Beauveria</taxon>
    </lineage>
</organism>
<dbReference type="GO" id="GO:0008270">
    <property type="term" value="F:zinc ion binding"/>
    <property type="evidence" value="ECO:0007669"/>
    <property type="project" value="InterPro"/>
</dbReference>
<dbReference type="InterPro" id="IPR053178">
    <property type="entry name" value="Osmoadaptation_assoc"/>
</dbReference>
<dbReference type="Gene3D" id="4.10.240.10">
    <property type="entry name" value="Zn(2)-C6 fungal-type DNA-binding domain"/>
    <property type="match status" value="1"/>
</dbReference>
<reference evidence="4 5" key="1">
    <citation type="journal article" date="2012" name="Sci. Rep.">
        <title>Genomic perspectives on the evolution of fungal entomopathogenicity in Beauveria bassiana.</title>
        <authorList>
            <person name="Xiao G."/>
            <person name="Ying S.H."/>
            <person name="Zheng P."/>
            <person name="Wang Z.L."/>
            <person name="Zhang S."/>
            <person name="Xie X.Q."/>
            <person name="Shang Y."/>
            <person name="St Leger R.J."/>
            <person name="Zhao G.P."/>
            <person name="Wang C."/>
            <person name="Feng M.G."/>
        </authorList>
    </citation>
    <scope>NUCLEOTIDE SEQUENCE [LARGE SCALE GENOMIC DNA]</scope>
    <source>
        <strain evidence="4 5">ARSEF 2860</strain>
    </source>
</reference>
<dbReference type="InterPro" id="IPR001138">
    <property type="entry name" value="Zn2Cys6_DnaBD"/>
</dbReference>
<dbReference type="GO" id="GO:0000981">
    <property type="term" value="F:DNA-binding transcription factor activity, RNA polymerase II-specific"/>
    <property type="evidence" value="ECO:0007669"/>
    <property type="project" value="InterPro"/>
</dbReference>
<gene>
    <name evidence="4" type="ORF">BBA_00710</name>
</gene>
<dbReference type="OrthoDB" id="3145928at2759"/>
<evidence type="ECO:0000256" key="1">
    <source>
        <dbReference type="ARBA" id="ARBA00023242"/>
    </source>
</evidence>
<dbReference type="RefSeq" id="XP_008594029.1">
    <property type="nucleotide sequence ID" value="XM_008595807.1"/>
</dbReference>
<keyword evidence="5" id="KW-1185">Reference proteome</keyword>